<dbReference type="InterPro" id="IPR001509">
    <property type="entry name" value="Epimerase_deHydtase"/>
</dbReference>
<comment type="caution">
    <text evidence="3">The sequence shown here is derived from an EMBL/GenBank/DDBJ whole genome shotgun (WGS) entry which is preliminary data.</text>
</comment>
<sequence length="326" mass="35663">MSWENTNVLITGGLGFIGSTLAHDLAELDASVTLLDAKLEDYGANPANVDTIRDNVTIVEADLRDVKDVAPYVTQSDVVFHLAAQLSRTVSNENPATDAEINCQGFLNVLSVAKSATDSPRIVFTSSQAVVGRPASLPFDETTQAAPLDVYGANKRAGELYCNLYYESHGVPTVAVRLTNVYGPRAQLSNPNYGVINNFIAAALRDETLTVFEPGTMKRDFVYVRDITRGLRCLGFEQRAVGERYTLGTGDATTIYDLAEAIVDTAGSGSVKLVPWPDDWESIQVGDLRSDPSKMCDHFDWEPETDLTEGLVETIDYYRDNLEAYL</sequence>
<evidence type="ECO:0000259" key="2">
    <source>
        <dbReference type="Pfam" id="PF01370"/>
    </source>
</evidence>
<accession>A0A6B0SHR9</accession>
<evidence type="ECO:0000256" key="1">
    <source>
        <dbReference type="ARBA" id="ARBA00007637"/>
    </source>
</evidence>
<protein>
    <submittedName>
        <fullName evidence="3">NAD-dependent epimerase/dehydratase family protein</fullName>
    </submittedName>
</protein>
<organism evidence="3 4">
    <name type="scientific">Halobacterium bonnevillei</name>
    <dbReference type="NCBI Taxonomy" id="2692200"/>
    <lineage>
        <taxon>Archaea</taxon>
        <taxon>Methanobacteriati</taxon>
        <taxon>Methanobacteriota</taxon>
        <taxon>Stenosarchaea group</taxon>
        <taxon>Halobacteria</taxon>
        <taxon>Halobacteriales</taxon>
        <taxon>Halobacteriaceae</taxon>
        <taxon>Halobacterium</taxon>
    </lineage>
</organism>
<dbReference type="InterPro" id="IPR036291">
    <property type="entry name" value="NAD(P)-bd_dom_sf"/>
</dbReference>
<dbReference type="Gene3D" id="3.90.25.10">
    <property type="entry name" value="UDP-galactose 4-epimerase, domain 1"/>
    <property type="match status" value="1"/>
</dbReference>
<dbReference type="RefSeq" id="WP_159524675.1">
    <property type="nucleotide sequence ID" value="NZ_WUUU01000001.1"/>
</dbReference>
<dbReference type="Gene3D" id="3.40.50.720">
    <property type="entry name" value="NAD(P)-binding Rossmann-like Domain"/>
    <property type="match status" value="1"/>
</dbReference>
<feature type="domain" description="NAD-dependent epimerase/dehydratase" evidence="2">
    <location>
        <begin position="8"/>
        <end position="237"/>
    </location>
</feature>
<dbReference type="EMBL" id="WUUU01000001">
    <property type="protein sequence ID" value="MXR19073.1"/>
    <property type="molecule type" value="Genomic_DNA"/>
</dbReference>
<proteinExistence type="inferred from homology"/>
<reference evidence="3 4" key="1">
    <citation type="submission" date="2019-12" db="EMBL/GenBank/DDBJ databases">
        <title>Isolation and characterization of three novel carbon monoxide-oxidizing members of Halobacteria from salione crusts and soils.</title>
        <authorList>
            <person name="Myers M.R."/>
            <person name="King G.M."/>
        </authorList>
    </citation>
    <scope>NUCLEOTIDE SEQUENCE [LARGE SCALE GENOMIC DNA]</scope>
    <source>
        <strain evidence="3 4">PCN9</strain>
    </source>
</reference>
<dbReference type="Pfam" id="PF01370">
    <property type="entry name" value="Epimerase"/>
    <property type="match status" value="1"/>
</dbReference>
<comment type="similarity">
    <text evidence="1">Belongs to the NAD(P)-dependent epimerase/dehydratase family.</text>
</comment>
<dbReference type="OrthoDB" id="4907at2157"/>
<dbReference type="SUPFAM" id="SSF51735">
    <property type="entry name" value="NAD(P)-binding Rossmann-fold domains"/>
    <property type="match status" value="1"/>
</dbReference>
<evidence type="ECO:0000313" key="3">
    <source>
        <dbReference type="EMBL" id="MXR19073.1"/>
    </source>
</evidence>
<gene>
    <name evidence="3" type="ORF">GRX66_00045</name>
</gene>
<keyword evidence="4" id="KW-1185">Reference proteome</keyword>
<evidence type="ECO:0000313" key="4">
    <source>
        <dbReference type="Proteomes" id="UP000471521"/>
    </source>
</evidence>
<dbReference type="Proteomes" id="UP000471521">
    <property type="component" value="Unassembled WGS sequence"/>
</dbReference>
<dbReference type="AlphaFoldDB" id="A0A6B0SHR9"/>
<name>A0A6B0SHR9_9EURY</name>
<dbReference type="PANTHER" id="PTHR43000">
    <property type="entry name" value="DTDP-D-GLUCOSE 4,6-DEHYDRATASE-RELATED"/>
    <property type="match status" value="1"/>
</dbReference>